<dbReference type="InterPro" id="IPR013922">
    <property type="entry name" value="Cyclin_PHO80-like"/>
</dbReference>
<dbReference type="Proteomes" id="UP001479436">
    <property type="component" value="Unassembled WGS sequence"/>
</dbReference>
<feature type="domain" description="Cyclin N-terminal" evidence="1">
    <location>
        <begin position="83"/>
        <end position="178"/>
    </location>
</feature>
<dbReference type="SUPFAM" id="SSF47954">
    <property type="entry name" value="Cyclin-like"/>
    <property type="match status" value="1"/>
</dbReference>
<comment type="caution">
    <text evidence="2">The sequence shown here is derived from an EMBL/GenBank/DDBJ whole genome shotgun (WGS) entry which is preliminary data.</text>
</comment>
<dbReference type="InterPro" id="IPR036915">
    <property type="entry name" value="Cyclin-like_sf"/>
</dbReference>
<dbReference type="PANTHER" id="PTHR15615:SF108">
    <property type="entry name" value="PROTEIN CNPPD1"/>
    <property type="match status" value="1"/>
</dbReference>
<evidence type="ECO:0000259" key="1">
    <source>
        <dbReference type="Pfam" id="PF00134"/>
    </source>
</evidence>
<evidence type="ECO:0000313" key="3">
    <source>
        <dbReference type="Proteomes" id="UP001479436"/>
    </source>
</evidence>
<dbReference type="PANTHER" id="PTHR15615">
    <property type="match status" value="1"/>
</dbReference>
<protein>
    <submittedName>
        <fullName evidence="2">PHO85 cyclin-5</fullName>
    </submittedName>
</protein>
<dbReference type="InterPro" id="IPR006671">
    <property type="entry name" value="Cyclin_N"/>
</dbReference>
<evidence type="ECO:0000313" key="2">
    <source>
        <dbReference type="EMBL" id="KAK9709855.1"/>
    </source>
</evidence>
<proteinExistence type="predicted"/>
<dbReference type="CDD" id="cd20557">
    <property type="entry name" value="CYCLIN_ScPCL1-like"/>
    <property type="match status" value="1"/>
</dbReference>
<sequence length="219" mass="25756">MSTKLTNILSFVCPSFDLPDKLKSLYYRISKRFKRTSNRYRLSNKHVESFVDLAEKLICVLFFYPSGFPSRKRQEFRELTSDILFKARISPNVFFLALFYLNRFKQLKPLRCVPYANVDSFRQGVLARNYFLAALAIAEKVLNDSPPKNIEWAKLAKVTVWEVSRRERELLEIFKYELAVSPGRLIEFTNILREARDPFRSHILSKLRPKMTVLTKTTS</sequence>
<name>A0ABR2VY25_9FUNG</name>
<organism evidence="2 3">
    <name type="scientific">Basidiobolus ranarum</name>
    <dbReference type="NCBI Taxonomy" id="34480"/>
    <lineage>
        <taxon>Eukaryota</taxon>
        <taxon>Fungi</taxon>
        <taxon>Fungi incertae sedis</taxon>
        <taxon>Zoopagomycota</taxon>
        <taxon>Entomophthoromycotina</taxon>
        <taxon>Basidiobolomycetes</taxon>
        <taxon>Basidiobolales</taxon>
        <taxon>Basidiobolaceae</taxon>
        <taxon>Basidiobolus</taxon>
    </lineage>
</organism>
<dbReference type="Gene3D" id="1.10.472.10">
    <property type="entry name" value="Cyclin-like"/>
    <property type="match status" value="1"/>
</dbReference>
<reference evidence="2 3" key="1">
    <citation type="submission" date="2023-04" db="EMBL/GenBank/DDBJ databases">
        <title>Genome of Basidiobolus ranarum AG-B5.</title>
        <authorList>
            <person name="Stajich J.E."/>
            <person name="Carter-House D."/>
            <person name="Gryganskyi A."/>
        </authorList>
    </citation>
    <scope>NUCLEOTIDE SEQUENCE [LARGE SCALE GENOMIC DNA]</scope>
    <source>
        <strain evidence="2 3">AG-B5</strain>
    </source>
</reference>
<keyword evidence="3" id="KW-1185">Reference proteome</keyword>
<dbReference type="EMBL" id="JASJQH010007376">
    <property type="protein sequence ID" value="KAK9709855.1"/>
    <property type="molecule type" value="Genomic_DNA"/>
</dbReference>
<gene>
    <name evidence="2" type="primary">PCL5_18</name>
    <name evidence="2" type="ORF">K7432_008752</name>
</gene>
<dbReference type="Pfam" id="PF00134">
    <property type="entry name" value="Cyclin_N"/>
    <property type="match status" value="1"/>
</dbReference>
<accession>A0ABR2VY25</accession>